<dbReference type="GO" id="GO:1902412">
    <property type="term" value="P:regulation of mitotic cytokinesis"/>
    <property type="evidence" value="ECO:0007669"/>
    <property type="project" value="InterPro"/>
</dbReference>
<dbReference type="SUPFAM" id="SSF48403">
    <property type="entry name" value="Ankyrin repeat"/>
    <property type="match status" value="1"/>
</dbReference>
<reference evidence="3" key="2">
    <citation type="submission" date="2025-08" db="UniProtKB">
        <authorList>
            <consortium name="Ensembl"/>
        </authorList>
    </citation>
    <scope>IDENTIFICATION</scope>
    <source>
        <strain evidence="3">Hd-rR</strain>
    </source>
</reference>
<protein>
    <submittedName>
        <fullName evidence="3">Uncharacterized protein</fullName>
    </submittedName>
</protein>
<dbReference type="PANTHER" id="PTHR24160">
    <property type="entry name" value="ANKYRIN REPEAT DOMAIN-CONTAINING PROTEIN 53"/>
    <property type="match status" value="1"/>
</dbReference>
<organism evidence="3 4">
    <name type="scientific">Oryzias latipes</name>
    <name type="common">Japanese rice fish</name>
    <name type="synonym">Japanese killifish</name>
    <dbReference type="NCBI Taxonomy" id="8090"/>
    <lineage>
        <taxon>Eukaryota</taxon>
        <taxon>Metazoa</taxon>
        <taxon>Chordata</taxon>
        <taxon>Craniata</taxon>
        <taxon>Vertebrata</taxon>
        <taxon>Euteleostomi</taxon>
        <taxon>Actinopterygii</taxon>
        <taxon>Neopterygii</taxon>
        <taxon>Teleostei</taxon>
        <taxon>Neoteleostei</taxon>
        <taxon>Acanthomorphata</taxon>
        <taxon>Ovalentaria</taxon>
        <taxon>Atherinomorphae</taxon>
        <taxon>Beloniformes</taxon>
        <taxon>Adrianichthyidae</taxon>
        <taxon>Oryziinae</taxon>
        <taxon>Oryzias</taxon>
    </lineage>
</organism>
<dbReference type="Ensembl" id="ENSORLT00000039179.1">
    <property type="protein sequence ID" value="ENSORLP00000040825.1"/>
    <property type="gene ID" value="ENSORLG00000029864.1"/>
</dbReference>
<name>A0A3B3IA95_ORYLA</name>
<feature type="region of interest" description="Disordered" evidence="2">
    <location>
        <begin position="63"/>
        <end position="93"/>
    </location>
</feature>
<dbReference type="InterPro" id="IPR036770">
    <property type="entry name" value="Ankyrin_rpt-contain_sf"/>
</dbReference>
<dbReference type="AlphaFoldDB" id="A0A3B3IA95"/>
<evidence type="ECO:0000256" key="2">
    <source>
        <dbReference type="SAM" id="MobiDB-lite"/>
    </source>
</evidence>
<dbReference type="PANTHER" id="PTHR24160:SF1">
    <property type="entry name" value="ANKYRIN REPEAT DOMAIN-CONTAINING PROTEIN 53"/>
    <property type="match status" value="1"/>
</dbReference>
<reference evidence="3" key="3">
    <citation type="submission" date="2025-09" db="UniProtKB">
        <authorList>
            <consortium name="Ensembl"/>
        </authorList>
    </citation>
    <scope>IDENTIFICATION</scope>
    <source>
        <strain evidence="3">Hd-rR</strain>
    </source>
</reference>
<dbReference type="GeneTree" id="ENSGT00940000178912"/>
<reference evidence="3 4" key="1">
    <citation type="journal article" date="2007" name="Nature">
        <title>The medaka draft genome and insights into vertebrate genome evolution.</title>
        <authorList>
            <person name="Kasahara M."/>
            <person name="Naruse K."/>
            <person name="Sasaki S."/>
            <person name="Nakatani Y."/>
            <person name="Qu W."/>
            <person name="Ahsan B."/>
            <person name="Yamada T."/>
            <person name="Nagayasu Y."/>
            <person name="Doi K."/>
            <person name="Kasai Y."/>
            <person name="Jindo T."/>
            <person name="Kobayashi D."/>
            <person name="Shimada A."/>
            <person name="Toyoda A."/>
            <person name="Kuroki Y."/>
            <person name="Fujiyama A."/>
            <person name="Sasaki T."/>
            <person name="Shimizu A."/>
            <person name="Asakawa S."/>
            <person name="Shimizu N."/>
            <person name="Hashimoto S."/>
            <person name="Yang J."/>
            <person name="Lee Y."/>
            <person name="Matsushima K."/>
            <person name="Sugano S."/>
            <person name="Sakaizumi M."/>
            <person name="Narita T."/>
            <person name="Ohishi K."/>
            <person name="Haga S."/>
            <person name="Ohta F."/>
            <person name="Nomoto H."/>
            <person name="Nogata K."/>
            <person name="Morishita T."/>
            <person name="Endo T."/>
            <person name="Shin-I T."/>
            <person name="Takeda H."/>
            <person name="Morishita S."/>
            <person name="Kohara Y."/>
        </authorList>
    </citation>
    <scope>NUCLEOTIDE SEQUENCE [LARGE SCALE GENOMIC DNA]</scope>
    <source>
        <strain evidence="3 4">Hd-rR</strain>
    </source>
</reference>
<dbReference type="InterPro" id="IPR002110">
    <property type="entry name" value="Ankyrin_rpt"/>
</dbReference>
<proteinExistence type="predicted"/>
<dbReference type="Gene3D" id="1.25.40.20">
    <property type="entry name" value="Ankyrin repeat-containing domain"/>
    <property type="match status" value="1"/>
</dbReference>
<dbReference type="Bgee" id="ENSORLG00000029864">
    <property type="expression patterns" value="Expressed in testis and 11 other cell types or tissues"/>
</dbReference>
<evidence type="ECO:0000313" key="4">
    <source>
        <dbReference type="Proteomes" id="UP000001038"/>
    </source>
</evidence>
<accession>A0A3B3IA95</accession>
<dbReference type="Pfam" id="PF13857">
    <property type="entry name" value="Ank_5"/>
    <property type="match status" value="1"/>
</dbReference>
<dbReference type="InParanoid" id="A0A3B3IA95"/>
<dbReference type="PROSITE" id="PS50088">
    <property type="entry name" value="ANK_REPEAT"/>
    <property type="match status" value="1"/>
</dbReference>
<keyword evidence="4" id="KW-1185">Reference proteome</keyword>
<dbReference type="Proteomes" id="UP000001038">
    <property type="component" value="Chromosome 18"/>
</dbReference>
<keyword evidence="1" id="KW-0040">ANK repeat</keyword>
<sequence>MCSYKSKGPAGTATPLHLAASTGLLDCAEVLVNAGADVSAKDNRGYTPLDLARIWSHRKMARYPTEGNRNGGEKAGSSFIQRSCNTGQKGYIQ</sequence>
<evidence type="ECO:0000256" key="1">
    <source>
        <dbReference type="PROSITE-ProRule" id="PRU00023"/>
    </source>
</evidence>
<dbReference type="InterPro" id="IPR042335">
    <property type="entry name" value="ANKRD53"/>
</dbReference>
<dbReference type="PROSITE" id="PS50297">
    <property type="entry name" value="ANK_REP_REGION"/>
    <property type="match status" value="1"/>
</dbReference>
<feature type="repeat" description="ANK" evidence="1">
    <location>
        <begin position="11"/>
        <end position="43"/>
    </location>
</feature>
<dbReference type="SMART" id="SM00248">
    <property type="entry name" value="ANK"/>
    <property type="match status" value="1"/>
</dbReference>
<evidence type="ECO:0000313" key="3">
    <source>
        <dbReference type="Ensembl" id="ENSORLP00000040825.1"/>
    </source>
</evidence>
<feature type="compositionally biased region" description="Polar residues" evidence="2">
    <location>
        <begin position="78"/>
        <end position="93"/>
    </location>
</feature>